<evidence type="ECO:0000313" key="4">
    <source>
        <dbReference type="Proteomes" id="UP000655366"/>
    </source>
</evidence>
<dbReference type="PRINTS" id="PR01438">
    <property type="entry name" value="UNVRSLSTRESS"/>
</dbReference>
<evidence type="ECO:0000313" key="3">
    <source>
        <dbReference type="EMBL" id="MBG0740779.1"/>
    </source>
</evidence>
<dbReference type="InterPro" id="IPR006016">
    <property type="entry name" value="UspA"/>
</dbReference>
<name>A0A931CSS1_9MICC</name>
<organism evidence="3 4">
    <name type="scientific">Arthrobacter terrae</name>
    <dbReference type="NCBI Taxonomy" id="2935737"/>
    <lineage>
        <taxon>Bacteria</taxon>
        <taxon>Bacillati</taxon>
        <taxon>Actinomycetota</taxon>
        <taxon>Actinomycetes</taxon>
        <taxon>Micrococcales</taxon>
        <taxon>Micrococcaceae</taxon>
        <taxon>Arthrobacter</taxon>
    </lineage>
</organism>
<dbReference type="PANTHER" id="PTHR46268">
    <property type="entry name" value="STRESS RESPONSE PROTEIN NHAX"/>
    <property type="match status" value="1"/>
</dbReference>
<sequence length="140" mass="14563">MTDTIVVGVDGSETAMKAARAAARLATGMGGELRVVTAYEGDRTEVVEIGSDRWVVSDADDAERVAQLVASDLGSTGVKTTFAALRGKPHEVLISEADRLGAKVIVVGSVRMQGMGRILGSVANTVAHNASCDVYIVKTD</sequence>
<feature type="domain" description="UspA" evidence="2">
    <location>
        <begin position="1"/>
        <end position="138"/>
    </location>
</feature>
<proteinExistence type="inferred from homology"/>
<dbReference type="CDD" id="cd00293">
    <property type="entry name" value="USP-like"/>
    <property type="match status" value="1"/>
</dbReference>
<dbReference type="Pfam" id="PF00582">
    <property type="entry name" value="Usp"/>
    <property type="match status" value="1"/>
</dbReference>
<protein>
    <submittedName>
        <fullName evidence="3">Universal stress protein</fullName>
    </submittedName>
</protein>
<evidence type="ECO:0000256" key="1">
    <source>
        <dbReference type="ARBA" id="ARBA00008791"/>
    </source>
</evidence>
<dbReference type="RefSeq" id="WP_196397716.1">
    <property type="nucleotide sequence ID" value="NZ_JADNYM010000021.1"/>
</dbReference>
<gene>
    <name evidence="3" type="ORF">IV500_15495</name>
</gene>
<comment type="caution">
    <text evidence="3">The sequence shown here is derived from an EMBL/GenBank/DDBJ whole genome shotgun (WGS) entry which is preliminary data.</text>
</comment>
<evidence type="ECO:0000259" key="2">
    <source>
        <dbReference type="Pfam" id="PF00582"/>
    </source>
</evidence>
<dbReference type="InterPro" id="IPR014729">
    <property type="entry name" value="Rossmann-like_a/b/a_fold"/>
</dbReference>
<dbReference type="Proteomes" id="UP000655366">
    <property type="component" value="Unassembled WGS sequence"/>
</dbReference>
<comment type="similarity">
    <text evidence="1">Belongs to the universal stress protein A family.</text>
</comment>
<dbReference type="AlphaFoldDB" id="A0A931CSS1"/>
<keyword evidence="4" id="KW-1185">Reference proteome</keyword>
<dbReference type="PANTHER" id="PTHR46268:SF6">
    <property type="entry name" value="UNIVERSAL STRESS PROTEIN UP12"/>
    <property type="match status" value="1"/>
</dbReference>
<accession>A0A931CSS1</accession>
<reference evidence="3 4" key="1">
    <citation type="submission" date="2020-11" db="EMBL/GenBank/DDBJ databases">
        <title>Arthrobacter antarcticus sp. nov., isolated from Antarctic Soil.</title>
        <authorList>
            <person name="Li J."/>
        </authorList>
    </citation>
    <scope>NUCLEOTIDE SEQUENCE [LARGE SCALE GENOMIC DNA]</scope>
    <source>
        <strain evidence="3 4">Z1-20</strain>
    </source>
</reference>
<dbReference type="Gene3D" id="3.40.50.620">
    <property type="entry name" value="HUPs"/>
    <property type="match status" value="1"/>
</dbReference>
<dbReference type="InterPro" id="IPR006015">
    <property type="entry name" value="Universal_stress_UspA"/>
</dbReference>
<dbReference type="SUPFAM" id="SSF52402">
    <property type="entry name" value="Adenine nucleotide alpha hydrolases-like"/>
    <property type="match status" value="1"/>
</dbReference>
<dbReference type="EMBL" id="JADNYM010000021">
    <property type="protein sequence ID" value="MBG0740779.1"/>
    <property type="molecule type" value="Genomic_DNA"/>
</dbReference>